<gene>
    <name evidence="2" type="ORF">BSZ36_11620</name>
</gene>
<keyword evidence="3" id="KW-1185">Reference proteome</keyword>
<name>A0A259U0R1_9BACT</name>
<dbReference type="EMBL" id="MQWB01000001">
    <property type="protein sequence ID" value="OZC03571.1"/>
    <property type="molecule type" value="Genomic_DNA"/>
</dbReference>
<feature type="region of interest" description="Disordered" evidence="1">
    <location>
        <begin position="127"/>
        <end position="162"/>
    </location>
</feature>
<dbReference type="RefSeq" id="WP_094549080.1">
    <property type="nucleotide sequence ID" value="NZ_MQWB01000001.1"/>
</dbReference>
<feature type="compositionally biased region" description="Basic and acidic residues" evidence="1">
    <location>
        <begin position="146"/>
        <end position="156"/>
    </location>
</feature>
<evidence type="ECO:0000313" key="3">
    <source>
        <dbReference type="Proteomes" id="UP000216446"/>
    </source>
</evidence>
<evidence type="ECO:0000313" key="2">
    <source>
        <dbReference type="EMBL" id="OZC03571.1"/>
    </source>
</evidence>
<proteinExistence type="predicted"/>
<evidence type="ECO:0000256" key="1">
    <source>
        <dbReference type="SAM" id="MobiDB-lite"/>
    </source>
</evidence>
<dbReference type="Proteomes" id="UP000216446">
    <property type="component" value="Unassembled WGS sequence"/>
</dbReference>
<dbReference type="InParanoid" id="A0A259U0R1"/>
<sequence length="162" mass="17040">MKRALLALAGILALGAAGWAVWSFGPESIGGPTRVDIGAGPLARLDSVSLRRRIVTASVTGRVIESESDVDVLLTDGDGAITVRLDDEHDIQQGSTLLAVGRVREQKGAPRRLDAVSWAEVEGFTVPSFDGPDSVRVLPDSTRFGTESDRSGDGSDRSGGLR</sequence>
<reference evidence="2 3" key="1">
    <citation type="submission" date="2016-11" db="EMBL/GenBank/DDBJ databases">
        <title>Study of marine rhodopsin-containing bacteria.</title>
        <authorList>
            <person name="Yoshizawa S."/>
            <person name="Kumagai Y."/>
            <person name="Kogure K."/>
        </authorList>
    </citation>
    <scope>NUCLEOTIDE SEQUENCE [LARGE SCALE GENOMIC DNA]</scope>
    <source>
        <strain evidence="2 3">SG-29</strain>
    </source>
</reference>
<protein>
    <submittedName>
        <fullName evidence="2">Uncharacterized protein</fullName>
    </submittedName>
</protein>
<comment type="caution">
    <text evidence="2">The sequence shown here is derived from an EMBL/GenBank/DDBJ whole genome shotgun (WGS) entry which is preliminary data.</text>
</comment>
<accession>A0A259U0R1</accession>
<organism evidence="2 3">
    <name type="scientific">Rubricoccus marinus</name>
    <dbReference type="NCBI Taxonomy" id="716817"/>
    <lineage>
        <taxon>Bacteria</taxon>
        <taxon>Pseudomonadati</taxon>
        <taxon>Rhodothermota</taxon>
        <taxon>Rhodothermia</taxon>
        <taxon>Rhodothermales</taxon>
        <taxon>Rubricoccaceae</taxon>
        <taxon>Rubricoccus</taxon>
    </lineage>
</organism>
<dbReference type="AlphaFoldDB" id="A0A259U0R1"/>